<dbReference type="OrthoDB" id="9777859at2"/>
<reference evidence="4" key="1">
    <citation type="submission" date="2017-12" db="EMBL/GenBank/DDBJ databases">
        <title>Draft genome sequence of Telmatospirillum siberiense 26-4b1T, an acidotolerant peatland alphaproteobacterium potentially involved in sulfur cycling.</title>
        <authorList>
            <person name="Hausmann B."/>
            <person name="Pjevac P."/>
            <person name="Schreck K."/>
            <person name="Herbold C.W."/>
            <person name="Daims H."/>
            <person name="Wagner M."/>
            <person name="Pester M."/>
            <person name="Loy A."/>
        </authorList>
    </citation>
    <scope>NUCLEOTIDE SEQUENCE [LARGE SCALE GENOMIC DNA]</scope>
    <source>
        <strain evidence="4">26-4b1</strain>
    </source>
</reference>
<evidence type="ECO:0000259" key="2">
    <source>
        <dbReference type="Pfam" id="PF01425"/>
    </source>
</evidence>
<dbReference type="GO" id="GO:0003824">
    <property type="term" value="F:catalytic activity"/>
    <property type="evidence" value="ECO:0007669"/>
    <property type="project" value="InterPro"/>
</dbReference>
<feature type="domain" description="Amidase" evidence="2">
    <location>
        <begin position="25"/>
        <end position="414"/>
    </location>
</feature>
<dbReference type="Proteomes" id="UP000233293">
    <property type="component" value="Unassembled WGS sequence"/>
</dbReference>
<dbReference type="InterPro" id="IPR023631">
    <property type="entry name" value="Amidase_dom"/>
</dbReference>
<dbReference type="EMBL" id="PIUM01000032">
    <property type="protein sequence ID" value="PKU22400.1"/>
    <property type="molecule type" value="Genomic_DNA"/>
</dbReference>
<keyword evidence="4" id="KW-1185">Reference proteome</keyword>
<protein>
    <submittedName>
        <fullName evidence="3">Amidase</fullName>
    </submittedName>
</protein>
<dbReference type="AlphaFoldDB" id="A0A2N3PPS1"/>
<dbReference type="InterPro" id="IPR000120">
    <property type="entry name" value="Amidase"/>
</dbReference>
<organism evidence="3 4">
    <name type="scientific">Telmatospirillum siberiense</name>
    <dbReference type="NCBI Taxonomy" id="382514"/>
    <lineage>
        <taxon>Bacteria</taxon>
        <taxon>Pseudomonadati</taxon>
        <taxon>Pseudomonadota</taxon>
        <taxon>Alphaproteobacteria</taxon>
        <taxon>Rhodospirillales</taxon>
        <taxon>Rhodospirillaceae</taxon>
        <taxon>Telmatospirillum</taxon>
    </lineage>
</organism>
<evidence type="ECO:0000256" key="1">
    <source>
        <dbReference type="SAM" id="MobiDB-lite"/>
    </source>
</evidence>
<dbReference type="InterPro" id="IPR036928">
    <property type="entry name" value="AS_sf"/>
</dbReference>
<dbReference type="SUPFAM" id="SSF75304">
    <property type="entry name" value="Amidase signature (AS) enzymes"/>
    <property type="match status" value="1"/>
</dbReference>
<dbReference type="RefSeq" id="WP_101252724.1">
    <property type="nucleotide sequence ID" value="NZ_PIUM01000032.1"/>
</dbReference>
<accession>A0A2N3PPS1</accession>
<dbReference type="Gene3D" id="3.90.1300.10">
    <property type="entry name" value="Amidase signature (AS) domain"/>
    <property type="match status" value="1"/>
</dbReference>
<dbReference type="PANTHER" id="PTHR11895:SF151">
    <property type="entry name" value="GLUTAMYL-TRNA(GLN) AMIDOTRANSFERASE SUBUNIT A"/>
    <property type="match status" value="1"/>
</dbReference>
<comment type="caution">
    <text evidence="3">The sequence shown here is derived from an EMBL/GenBank/DDBJ whole genome shotgun (WGS) entry which is preliminary data.</text>
</comment>
<proteinExistence type="predicted"/>
<feature type="region of interest" description="Disordered" evidence="1">
    <location>
        <begin position="129"/>
        <end position="148"/>
    </location>
</feature>
<gene>
    <name evidence="3" type="ORF">CWS72_21595</name>
</gene>
<sequence length="429" mass="44047">MSRAIPGALAAARAIVDGSLTAEALTRACLERIAAREPEIHAWTYLGGEAALAEARALDRQSGGGPLKGLPIAVKDLIDTGDMPTAYGSALYARHRPARDASCVALARSAGAIVLGKTVTTEFAYFEPGPTGNPHNPRHTPGGSSSGSAAAVADGMVPLAFGTQTAGSIIRPAAFCGCVGYKPTFGLLDVTGIRPFAVSLDTLGVLAADVADAAFFVSVLAGRPTLRVDDRDWDVPRIGCCRTPEWPAADAAMQGCLLDAADRLGRAGASVSEVVLPAPFDALGRAQWTVMAYEAARSVHPEMRSDPSGVSPKMRALAEAGAVMPAEDYMQAKELAVQAAQGLTAAMAGLDLLMVPAACGEAPEGLASTGDPLFNRGWTLLGNPAVAVPCGTGPKGLPLSVQLIGRRGGDCRLLAAAAWVERALRSTDA</sequence>
<dbReference type="Pfam" id="PF01425">
    <property type="entry name" value="Amidase"/>
    <property type="match status" value="1"/>
</dbReference>
<evidence type="ECO:0000313" key="3">
    <source>
        <dbReference type="EMBL" id="PKU22400.1"/>
    </source>
</evidence>
<name>A0A2N3PPS1_9PROT</name>
<dbReference type="PANTHER" id="PTHR11895">
    <property type="entry name" value="TRANSAMIDASE"/>
    <property type="match status" value="1"/>
</dbReference>
<evidence type="ECO:0000313" key="4">
    <source>
        <dbReference type="Proteomes" id="UP000233293"/>
    </source>
</evidence>